<feature type="domain" description="PKD" evidence="4">
    <location>
        <begin position="2819"/>
        <end position="2905"/>
    </location>
</feature>
<dbReference type="InterPro" id="IPR013783">
    <property type="entry name" value="Ig-like_fold"/>
</dbReference>
<dbReference type="SUPFAM" id="SSF75011">
    <property type="entry name" value="3-carboxy-cis,cis-mucoante lactonizing enzyme"/>
    <property type="match status" value="1"/>
</dbReference>
<dbReference type="KEGG" id="gax:Pan161_14650"/>
<dbReference type="Gene3D" id="2.60.40.10">
    <property type="entry name" value="Immunoglobulins"/>
    <property type="match status" value="10"/>
</dbReference>
<name>A0A517V9Z7_9PLAN</name>
<dbReference type="Pfam" id="PF10282">
    <property type="entry name" value="Lactonase"/>
    <property type="match status" value="2"/>
</dbReference>
<evidence type="ECO:0000256" key="1">
    <source>
        <dbReference type="ARBA" id="ARBA00004613"/>
    </source>
</evidence>
<protein>
    <submittedName>
        <fullName evidence="6">Bifunctional hemolysin/adenylate cyclase</fullName>
    </submittedName>
</protein>
<dbReference type="SUPFAM" id="SSF49299">
    <property type="entry name" value="PKD domain"/>
    <property type="match status" value="8"/>
</dbReference>
<dbReference type="InterPro" id="IPR022409">
    <property type="entry name" value="PKD/Chitinase_dom"/>
</dbReference>
<dbReference type="InterPro" id="IPR011049">
    <property type="entry name" value="Serralysin-like_metalloprot_C"/>
</dbReference>
<dbReference type="SUPFAM" id="SSF51110">
    <property type="entry name" value="alpha-D-mannose-specific plant lectins"/>
    <property type="match status" value="3"/>
</dbReference>
<dbReference type="CDD" id="cd00146">
    <property type="entry name" value="PKD"/>
    <property type="match status" value="6"/>
</dbReference>
<dbReference type="Pfam" id="PF18911">
    <property type="entry name" value="PKD_4"/>
    <property type="match status" value="8"/>
</dbReference>
<gene>
    <name evidence="6" type="primary">cya</name>
    <name evidence="6" type="ORF">Pan161_14650</name>
</gene>
<evidence type="ECO:0000259" key="5">
    <source>
        <dbReference type="PROSITE" id="PS50927"/>
    </source>
</evidence>
<dbReference type="InterPro" id="IPR018511">
    <property type="entry name" value="Hemolysin-typ_Ca-bd_CS"/>
</dbReference>
<feature type="domain" description="PKD" evidence="4">
    <location>
        <begin position="3697"/>
        <end position="3757"/>
    </location>
</feature>
<dbReference type="SUPFAM" id="SSF51120">
    <property type="entry name" value="beta-Roll"/>
    <property type="match status" value="2"/>
</dbReference>
<dbReference type="PROSITE" id="PS00330">
    <property type="entry name" value="HEMOLYSIN_CALCIUM"/>
    <property type="match status" value="2"/>
</dbReference>
<dbReference type="GO" id="GO:0005576">
    <property type="term" value="C:extracellular region"/>
    <property type="evidence" value="ECO:0007669"/>
    <property type="project" value="UniProtKB-SubCell"/>
</dbReference>
<evidence type="ECO:0000313" key="7">
    <source>
        <dbReference type="Proteomes" id="UP000316855"/>
    </source>
</evidence>
<feature type="domain" description="Bulb-type lectin" evidence="5">
    <location>
        <begin position="1711"/>
        <end position="1823"/>
    </location>
</feature>
<feature type="domain" description="PKD" evidence="4">
    <location>
        <begin position="3501"/>
        <end position="3557"/>
    </location>
</feature>
<dbReference type="Gene3D" id="2.150.10.10">
    <property type="entry name" value="Serralysin-like metalloprotease, C-terminal"/>
    <property type="match status" value="2"/>
</dbReference>
<dbReference type="InterPro" id="IPR036426">
    <property type="entry name" value="Bulb-type_lectin_dom_sf"/>
</dbReference>
<evidence type="ECO:0000259" key="4">
    <source>
        <dbReference type="PROSITE" id="PS50093"/>
    </source>
</evidence>
<reference evidence="6 7" key="1">
    <citation type="submission" date="2019-02" db="EMBL/GenBank/DDBJ databases">
        <title>Deep-cultivation of Planctomycetes and their phenomic and genomic characterization uncovers novel biology.</title>
        <authorList>
            <person name="Wiegand S."/>
            <person name="Jogler M."/>
            <person name="Boedeker C."/>
            <person name="Pinto D."/>
            <person name="Vollmers J."/>
            <person name="Rivas-Marin E."/>
            <person name="Kohn T."/>
            <person name="Peeters S.H."/>
            <person name="Heuer A."/>
            <person name="Rast P."/>
            <person name="Oberbeckmann S."/>
            <person name="Bunk B."/>
            <person name="Jeske O."/>
            <person name="Meyerdierks A."/>
            <person name="Storesund J.E."/>
            <person name="Kallscheuer N."/>
            <person name="Luecker S."/>
            <person name="Lage O.M."/>
            <person name="Pohl T."/>
            <person name="Merkel B.J."/>
            <person name="Hornburger P."/>
            <person name="Mueller R.-W."/>
            <person name="Bruemmer F."/>
            <person name="Labrenz M."/>
            <person name="Spormann A.M."/>
            <person name="Op den Camp H."/>
            <person name="Overmann J."/>
            <person name="Amann R."/>
            <person name="Jetten M.S.M."/>
            <person name="Mascher T."/>
            <person name="Medema M.H."/>
            <person name="Devos D.P."/>
            <person name="Kaster A.-K."/>
            <person name="Ovreas L."/>
            <person name="Rohde M."/>
            <person name="Galperin M.Y."/>
            <person name="Jogler C."/>
        </authorList>
    </citation>
    <scope>NUCLEOTIDE SEQUENCE [LARGE SCALE GENOMIC DNA]</scope>
    <source>
        <strain evidence="6 7">Pan161</strain>
    </source>
</reference>
<dbReference type="Gene3D" id="2.90.10.10">
    <property type="entry name" value="Bulb-type lectin domain"/>
    <property type="match status" value="2"/>
</dbReference>
<keyword evidence="2" id="KW-0964">Secreted</keyword>
<dbReference type="Gene3D" id="2.90.10.30">
    <property type="match status" value="1"/>
</dbReference>
<feature type="domain" description="Bulb-type lectin" evidence="5">
    <location>
        <begin position="1905"/>
        <end position="2019"/>
    </location>
</feature>
<feature type="domain" description="PKD" evidence="4">
    <location>
        <begin position="2908"/>
        <end position="2995"/>
    </location>
</feature>
<dbReference type="InterPro" id="IPR011044">
    <property type="entry name" value="Quino_amine_DH_bsu"/>
</dbReference>
<dbReference type="InterPro" id="IPR035986">
    <property type="entry name" value="PKD_dom_sf"/>
</dbReference>
<dbReference type="OrthoDB" id="292122at2"/>
<dbReference type="Pfam" id="PF00353">
    <property type="entry name" value="HemolysinCabind"/>
    <property type="match status" value="6"/>
</dbReference>
<dbReference type="SMART" id="SM00108">
    <property type="entry name" value="B_lectin"/>
    <property type="match status" value="2"/>
</dbReference>
<dbReference type="EMBL" id="CP036343">
    <property type="protein sequence ID" value="QDT89832.1"/>
    <property type="molecule type" value="Genomic_DNA"/>
</dbReference>
<dbReference type="SUPFAM" id="SSF50969">
    <property type="entry name" value="YVTN repeat-like/Quinoprotein amine dehydrogenase"/>
    <property type="match status" value="1"/>
</dbReference>
<dbReference type="InterPro" id="IPR015943">
    <property type="entry name" value="WD40/YVTN_repeat-like_dom_sf"/>
</dbReference>
<dbReference type="InterPro" id="IPR050557">
    <property type="entry name" value="RTX_toxin/Mannuronan_C5-epim"/>
</dbReference>
<proteinExistence type="predicted"/>
<dbReference type="SUPFAM" id="SSF63829">
    <property type="entry name" value="Calcium-dependent phosphotriesterase"/>
    <property type="match status" value="1"/>
</dbReference>
<keyword evidence="7" id="KW-1185">Reference proteome</keyword>
<dbReference type="Gene3D" id="2.130.10.10">
    <property type="entry name" value="YVTN repeat-like/Quinoprotein amine dehydrogenase"/>
    <property type="match status" value="2"/>
</dbReference>
<feature type="domain" description="PKD" evidence="4">
    <location>
        <begin position="3114"/>
        <end position="3182"/>
    </location>
</feature>
<evidence type="ECO:0000313" key="6">
    <source>
        <dbReference type="EMBL" id="QDT89832.1"/>
    </source>
</evidence>
<dbReference type="PROSITE" id="PS50093">
    <property type="entry name" value="PKD"/>
    <property type="match status" value="6"/>
</dbReference>
<dbReference type="RefSeq" id="WP_145225379.1">
    <property type="nucleotide sequence ID" value="NZ_CP036343.1"/>
</dbReference>
<feature type="region of interest" description="Disordered" evidence="3">
    <location>
        <begin position="2580"/>
        <end position="2599"/>
    </location>
</feature>
<dbReference type="PANTHER" id="PTHR38340">
    <property type="entry name" value="S-LAYER PROTEIN"/>
    <property type="match status" value="1"/>
</dbReference>
<dbReference type="PROSITE" id="PS50927">
    <property type="entry name" value="BULB_LECTIN"/>
    <property type="match status" value="2"/>
</dbReference>
<evidence type="ECO:0000256" key="3">
    <source>
        <dbReference type="SAM" id="MobiDB-lite"/>
    </source>
</evidence>
<dbReference type="Proteomes" id="UP000316855">
    <property type="component" value="Chromosome"/>
</dbReference>
<comment type="subcellular location">
    <subcellularLocation>
        <location evidence="1">Secreted</location>
    </subcellularLocation>
</comment>
<organism evidence="6 7">
    <name type="scientific">Gimesia algae</name>
    <dbReference type="NCBI Taxonomy" id="2527971"/>
    <lineage>
        <taxon>Bacteria</taxon>
        <taxon>Pseudomonadati</taxon>
        <taxon>Planctomycetota</taxon>
        <taxon>Planctomycetia</taxon>
        <taxon>Planctomycetales</taxon>
        <taxon>Planctomycetaceae</taxon>
        <taxon>Gimesia</taxon>
    </lineage>
</organism>
<dbReference type="PANTHER" id="PTHR38340:SF1">
    <property type="entry name" value="S-LAYER PROTEIN"/>
    <property type="match status" value="1"/>
</dbReference>
<dbReference type="InterPro" id="IPR001343">
    <property type="entry name" value="Hemolysn_Ca-bd"/>
</dbReference>
<dbReference type="SMART" id="SM00089">
    <property type="entry name" value="PKD"/>
    <property type="match status" value="10"/>
</dbReference>
<accession>A0A517V9Z7</accession>
<dbReference type="InterPro" id="IPR001480">
    <property type="entry name" value="Bulb-type_lectin_dom"/>
</dbReference>
<feature type="domain" description="PKD" evidence="4">
    <location>
        <begin position="2730"/>
        <end position="2814"/>
    </location>
</feature>
<dbReference type="Gene3D" id="2.160.20.160">
    <property type="match status" value="1"/>
</dbReference>
<dbReference type="InterPro" id="IPR019405">
    <property type="entry name" value="Lactonase_7-beta_prop"/>
</dbReference>
<dbReference type="GO" id="GO:0005509">
    <property type="term" value="F:calcium ion binding"/>
    <property type="evidence" value="ECO:0007669"/>
    <property type="project" value="InterPro"/>
</dbReference>
<evidence type="ECO:0000256" key="2">
    <source>
        <dbReference type="ARBA" id="ARBA00022525"/>
    </source>
</evidence>
<sequence length="3998" mass="422142">MVNPTPGGSHFRAKVGPLYTPISKNSLDAVIDNVSELPLIGDRLADTFDPLFVTLSNLQEELQTQISNAFSDSELDPTSSLLELYESSLFRVLGPDGLDILQDGSDPDNKIEVSDIVRTSGVDTTDEGLELETTDWVQWDVHLGQEFSVDLPFEIGFDVGNLLNSDLFSNLGLQIDASEGVRADVFWDLRLGFGVTLGNVTTEVDTGFFVNSGAVDLFGDGVEEFRAGIDVYSAPPKDAFGQDILSDEAGISGDIALGLVNGHVEDGTVARAQVSAGGEAVLATDTISSLNYDTEFTLTLQKENGTTESKLIQHAVNGGETFAEFLANLNLDLLGAFGPLPEVIASADFSGINGLFDQEEGQGGPSLIFTATSPEIQSMTIEFATPPNDVEIGTPSNTLGFLQTQFEDGRSQAIGFTGNESMSGNVLSAETLAPADGMIAEDIDFTLLVNGTKVPIILRTTLAEGEVESLEDLQASLAERLSDSLSQAGILPQDFGLPPDSEVIELRLTGDTFEFVSNAPGVTLSVHADGLEKSRLSVVFTVDIVNPDENFDPDPDPVDGDQSTRDRLTFQQINEKINDNRVFDVFTPELKATGEARFHVSTDTDDLSGYAEQSLGLTGGSLGLPEVAFDLKVDASTSLTYDQDSGFESDASIESLIFDNITLDIGSLLATVAAPVANVAGTTLGPVFGVLGDGVGAAGGFLNSPIPLLNIIGPAMGFGTPSILDLSGNTENLNKFFNATEGLFNFGSQMSSFLSTYDGRPISFGGLEYDFDLEILVPTELASMVDSIDVDEFLALPDADYDQGGFSYDIFEPESITNMILGNPFDIVSFVLPSADLSLGGDFGFDFKALNFNLHANANLHLGELAFVYDSTGLEQIVSAARAGVNPDYRDLLDGFYIGNEEGDGKELSLTIDVGGGGGVDIEVFFANALANLGGEVFFDLQDPNNDGQLRLNEIFEVTDGFSNPQKIINLFDAGVDIEGNFDFAGGFRIFLLLKTITQSVSLGGVGIPDNFDISLSLSDILGYSVDETQTAEPPALATEVIENGERVLRINTGSFATDRIYGDTDDSGGITVSGNDGSIIVTVNVPGEGEVVETFSNNFDRVLIVGTEADDNIDFSGLSNVAVEVHALGGNDTIKTGGGNDLIFTGTGNDTVYAGTGDDIVLGEDGDDTIFGETGADVIDGGHGNDTINSGSGNDFITGGWDDDLLISVAGIDQVFGDRGEDTIQIDHRSQATIDGGRGFNTLLINDAQNDFNSDRPLTATLTANTFDVIGGSTSTYSDIDFVDVSLGSLADVLTIHSTSSSVRVDGIVGLTESDSLIIDRTHDTVDRNGVLTGDTITGLGLHDITYTNIENLAINLGSGSDHFTVESTSELTATTINSGSGDDTITLKSVGSTKLTQIIGNDGSDEAILLIPDNPSEFGQLGVGVERLVIDNSTAGDSVSWEYSDGRIQANGNPIVDALGAELVVFTAGLGGADSLVVEDNVDNPQFITIKNDQVQILEGINLLQQNAAQNFSFDTTQFPTSAQGIAGARGIIDSPDGNHVYVTGGSHIAVYRRQLDVNGNRTQNLEFIQVLVDGINGVDGLHGAQDVVVSPDGRHVYVASFNDQKIAIFERVSETGRLMYRSRLHMPGQSFTGITMGLNSRVYAIAGGFLTWFERDPTDGQIRVGGLQVPGGTLTDITVTPDGGEVYVTTQNGIHRYDVHLNGHILVDSQLTPGESLFLGQSIYSPNGAVRLTLQHDGNLVLHDVSFPAPRLLWQLVTQNTGVVRATMQTDGNFVLYRADGFAVWDSQTAGHNGLRAVVEDDGIFKFRNPANVEIVSARGRLGQEYSFADRADSFPYKSVTATNQYVYVGTSTGIRRYDRNLNLINTKFSVRGTDVSTLDIHEPSGTLVAGFDTRTTRPIGTDQLIGNQDLHLGQSIYSPNGAVRLTLQPDGNLVIYNLRDTTGNPLIWSLGTQGSGAAFLRMQTDGNLVLYRAGGASVVWNAGTFNSGAVRANIQDDGNFVLYRSNNTIAWVTNSVIPPAPYEPLIPAEIQVFDGALNPSIFNRSDPGGINGPTTIQDITMTSDGVSYSIDPSLASLYVNHAPNSGDTLREGQPQNQSLYKAGEADAKTVVFGNTAYTLSSKLGTLTITDANTGANRGRVIISGILTAGSIAVSDNGQFLYITNPTEDSLLIYNLDSAGNVSGAPRILADGVSGVDGLDGVNQIEIVGDRLFVSSPVENTLAIYSGANSGALTFHSKTSTGLNGPTHITTSADGLHVYVSSEHNHILAMFQVAGNSLVPVQFITNGVDDIVNMGSPQTSILTHDERFLYVGSGDDSIAIFARDTATGQLTFVDSIRNGVKGIQGLDGLSSLALSGDDDYLFAAGADADTIAVFTRDTGTGKIRFVQRVRNGSAGVIGLNNPTDLSIVGNQLLITTGGEAGPLNENGGLAYLQIDTSLPKPNAYRATYTGVESLTVRSADAPDQVSIRDIVIETTVETKGGNDDVVIHHAPAGLSTTVNLGADKDSVVLRESGDGAQVYLNGESGDDTLTVFSVGSGTTTVLDSGTGTNLFVVDGTTLGAALQLDGHESGIDTLQLDTKGITPPSNPNRVDGPTSDDGIHFEPNGSIVVTGESFGINYTSINEISRVAAPTAAVDGPYSIVEGNGLSLDASGTIAPALGGSVSYSWDINGDGQFGDVIGLSPVINWATLIEFGIDDNETYQIAVQATNSEGSDEAFTTLIVHNTDPILNLVGGSSSTQYVSYVLDLSATDPGDDTISEYMVDWGDGSSTTLTNEATTRLLHTYTTSGNFTITVNAIDEDGGPYTATNDVNVIAGPPPTRTLSGAASLNESESFALTLTSAGPGTVASWRVNWGDGTTSTLNSASGLLNHLYADDGVYQVSAIVTDSNGATALATNSLSVRVENIAPTVTYSGTSSAVEGSQYSIQNISATDPGVDTINQWIVEWGDGQISLVNPNETNVAHIYLDNGSYTVRVGARDEDGIFVSTNEVTVTVNNVTPTLTLSGDSLVDEGSVYTLNLSDIDPGNDTINEWHIDWGDGTSTNGVPGEIVSGNPASITHVYADGDNQYTITATAVDEDGTHTAGNTVTVNVQDVSPTPTVNGNTWITEGSQIEINLTSNDPGPDLINSWTIDWGDGTTADVLSGDALSAVHTYADDGEYNIVATVNNNDGSFASDPHVVTVFNVAPTITIAGEVQSDSTLPFMLTLGNVVDPGDDTVLEYRVDWDDGSIFPDSDGDGDDDTFETFITNGVIEHTFEDGNGAHLIVVTLVDEDGTFPVAATLLTVNEGSPAPLRLSALTAPENPGDPESSYIIEWGDGTSNTYTNADALPNGDGLLLIDVDHIFDNNGIYSAKVFIKHPNSSDPILVHELPVVVNNVNPVIDNVIIVTSTPQEGAPVQLEVNASVQGSLDVLTYEFDFDNDGVFEISASANTASHIFADNGSFPVGVRVVDSSGGSSSQVISIDVANVDPKINLITESPQINESASFSVTVQATDAAGVFDPLTYEFDFDNDGTFETSNTSGLAEHTYADDGLFIVGIRVSDYDGGSVTTTKEISIENVAPIIVFTGNSTATEGTDYNLQLGDIVDPGNDTVIAYTVLWGDGQTDQFLGSPVSGSFVTHTYLEGPNNHTIQIMLEDEDGTHLVPTEVNVSVQNISPVITRLETNAFELGEVVLTEQTTISADFTDLGILDAHSASIDWGDGSDPELVPVNGLDGAGTLNGNHVYALPGTYTITLTLTDDDGGTTQAEVTAIIAGTGLFNGTLSLVGTNGNDNIHVFRFFHKYVVIGNIFSGFPVRFFNVSDVQKISVVARDGNDHVHISNNVSVPAILRGGNGHDSLIGGSGNDTLLGENGNDYLSGENGDNILVGGDGNDWIRSGRGRDILIGGQGRDDIKGGSEDDILIGGFTSFDTNLDALNAISTEWNSGASYQSRINNLQTGVGSNFIALKANGPDATVFDDGERDTLKGERGRDWFLGDSNDDRIRNRRDEVFTHIDILDLI</sequence>
<dbReference type="InterPro" id="IPR000601">
    <property type="entry name" value="PKD_dom"/>
</dbReference>